<dbReference type="Gene3D" id="1.20.5.340">
    <property type="match status" value="1"/>
</dbReference>
<proteinExistence type="inferred from homology"/>
<dbReference type="SUPFAM" id="SSF57997">
    <property type="entry name" value="Tropomyosin"/>
    <property type="match status" value="1"/>
</dbReference>
<evidence type="ECO:0000256" key="6">
    <source>
        <dbReference type="SAM" id="MobiDB-lite"/>
    </source>
</evidence>
<keyword evidence="3" id="KW-0206">Cytoskeleton</keyword>
<evidence type="ECO:0000256" key="1">
    <source>
        <dbReference type="ARBA" id="ARBA00004114"/>
    </source>
</evidence>
<evidence type="ECO:0000256" key="5">
    <source>
        <dbReference type="SAM" id="Coils"/>
    </source>
</evidence>
<feature type="coiled-coil region" evidence="5">
    <location>
        <begin position="952"/>
        <end position="1007"/>
    </location>
</feature>
<dbReference type="InterPro" id="IPR051877">
    <property type="entry name" value="Centriole_BasalBody_StrucProt"/>
</dbReference>
<evidence type="ECO:0000259" key="7">
    <source>
        <dbReference type="Pfam" id="PF25986"/>
    </source>
</evidence>
<sequence>MSLDERHLQLRKHLDKLGFNQPLPIGAIGLVSALVDDLIQTTESLKEAKVEIAQLLEEKAAWDLGAEPYKCDNSRLLSEVNSLHMQILKQADAFELEHAELRVRIRNLTYNNKVLDERNNELQSKIKELEIKFADTDKKSGHIHKRPFISTVRSGFRTPGILDLRGLNNQLQGKCKCSCTLARRNDVLCEIEKLQVEVNNLEDQLYANKKQIEARDREIMRLNSLFTGGRPADALAKDCCYKNVSALTEDVQYLQEQKMILEKKLAMVNDCKGDSMKKVHFLVERNAKLEQDLKDFEKVALSVEAEANKMANAKDKEIAKLKQTINETRNRLLNLEQGINSEAPNYDYLGKNDSNVEIQKLLKQITDLSVSEQLLLKENEKLKLKYLRQKSKQMEPIDIPSKVWHELEKAREEKEHYQKEYSRLMLESKTTSALEDKIAKLSCEVAERNMIVSDLKIQISDLQSQLRPKSKESDIQANITLQVNIQKLERERDIAIAARNQLIVEHENIKEQLRIAKEANQVEKENYEKHVANLNQQIAHHQSKERELYAYQRPSSATINMLKDENHKLIDEIKMRESEISQLKVSNNQIKILLEQTERAMTEQKNKLYHTEHHKEHVEQHTHKLEAENMKLNQEIVDLRSEMATLKTNNHALDKEKDRLIIDLDMKTEKIYHLENNIECMKKANRDLQENVDKLQRSLCNISSQKIENETTLRTATSEVDHLRNQISTLKRTCDNALNENSRLTNELAEAQSDLIRAKQKADKAHKDTETLREEIKQYVTEVERVNSILTEKEQELLDMIDNYKSITADAQSLEEMKQSLTYENNEARECLKEATNKIKELQEEIQVKNIQLSEYENQVVTLSSQISELENEIQSLKGHIAVKDSQLVNAHKTIENLKKEKDQINLANSQSYKNELPDEKPSTYERKPPLNRSNTYTRIDTTNIIEESQIKSSSNEEMFRLKSRVDQLENKLEVEESLETKADALAKEYKIQVQELKQLLKDERGAALNENANPYPTL</sequence>
<feature type="coiled-coil region" evidence="5">
    <location>
        <begin position="184"/>
        <end position="211"/>
    </location>
</feature>
<feature type="domain" description="Kazrin N-terminal" evidence="7">
    <location>
        <begin position="674"/>
        <end position="869"/>
    </location>
</feature>
<dbReference type="VEuPathDB" id="VectorBase:CSON010707"/>
<dbReference type="PANTHER" id="PTHR20544:SF0">
    <property type="entry name" value="NUCLEOPROTEIN TPR_MLP1 DOMAIN-CONTAINING PROTEIN"/>
    <property type="match status" value="1"/>
</dbReference>
<feature type="coiled-coil region" evidence="5">
    <location>
        <begin position="105"/>
        <end position="139"/>
    </location>
</feature>
<organism evidence="8">
    <name type="scientific">Culicoides sonorensis</name>
    <name type="common">Biting midge</name>
    <dbReference type="NCBI Taxonomy" id="179676"/>
    <lineage>
        <taxon>Eukaryota</taxon>
        <taxon>Metazoa</taxon>
        <taxon>Ecdysozoa</taxon>
        <taxon>Arthropoda</taxon>
        <taxon>Hexapoda</taxon>
        <taxon>Insecta</taxon>
        <taxon>Pterygota</taxon>
        <taxon>Neoptera</taxon>
        <taxon>Endopterygota</taxon>
        <taxon>Diptera</taxon>
        <taxon>Nematocera</taxon>
        <taxon>Chironomoidea</taxon>
        <taxon>Ceratopogonidae</taxon>
        <taxon>Ceratopogoninae</taxon>
        <taxon>Culicoides</taxon>
        <taxon>Monoculicoides</taxon>
    </lineage>
</organism>
<dbReference type="EMBL" id="UFQT01000043">
    <property type="protein sequence ID" value="SSX18791.1"/>
    <property type="molecule type" value="Genomic_DNA"/>
</dbReference>
<reference evidence="8" key="1">
    <citation type="submission" date="2018-04" db="EMBL/GenBank/DDBJ databases">
        <authorList>
            <person name="Go L.Y."/>
            <person name="Mitchell J.A."/>
        </authorList>
    </citation>
    <scope>NUCLEOTIDE SEQUENCE</scope>
    <source>
        <tissue evidence="8">Whole organism</tissue>
    </source>
</reference>
<comment type="similarity">
    <text evidence="4">Belongs to the CEP135/TSGA10 family.</text>
</comment>
<accession>A0A336K4M7</accession>
<evidence type="ECO:0000256" key="3">
    <source>
        <dbReference type="ARBA" id="ARBA00023212"/>
    </source>
</evidence>
<feature type="region of interest" description="Disordered" evidence="6">
    <location>
        <begin position="914"/>
        <end position="935"/>
    </location>
</feature>
<feature type="coiled-coil region" evidence="5">
    <location>
        <begin position="485"/>
        <end position="908"/>
    </location>
</feature>
<evidence type="ECO:0000256" key="4">
    <source>
        <dbReference type="ARBA" id="ARBA00038123"/>
    </source>
</evidence>
<feature type="compositionally biased region" description="Basic and acidic residues" evidence="6">
    <location>
        <begin position="916"/>
        <end position="929"/>
    </location>
</feature>
<feature type="coiled-coil region" evidence="5">
    <location>
        <begin position="244"/>
        <end position="338"/>
    </location>
</feature>
<evidence type="ECO:0000256" key="2">
    <source>
        <dbReference type="ARBA" id="ARBA00022490"/>
    </source>
</evidence>
<keyword evidence="2" id="KW-0963">Cytoplasm</keyword>
<dbReference type="Pfam" id="PF25986">
    <property type="entry name" value="Kazrin"/>
    <property type="match status" value="1"/>
</dbReference>
<dbReference type="InterPro" id="IPR059089">
    <property type="entry name" value="Kazrin_N"/>
</dbReference>
<protein>
    <submittedName>
        <fullName evidence="8">CSON010707 protein</fullName>
    </submittedName>
</protein>
<evidence type="ECO:0000313" key="8">
    <source>
        <dbReference type="EMBL" id="SSW98405.1"/>
    </source>
</evidence>
<dbReference type="EMBL" id="UFQS01000043">
    <property type="protein sequence ID" value="SSW98405.1"/>
    <property type="molecule type" value="Genomic_DNA"/>
</dbReference>
<dbReference type="PANTHER" id="PTHR20544">
    <property type="entry name" value="CENTROSOMAL PROTEIN CEP135"/>
    <property type="match status" value="1"/>
</dbReference>
<dbReference type="GO" id="GO:0005814">
    <property type="term" value="C:centriole"/>
    <property type="evidence" value="ECO:0007669"/>
    <property type="project" value="UniProtKB-SubCell"/>
</dbReference>
<reference evidence="9" key="2">
    <citation type="submission" date="2018-07" db="EMBL/GenBank/DDBJ databases">
        <authorList>
            <person name="Quirk P.G."/>
            <person name="Krulwich T.A."/>
        </authorList>
    </citation>
    <scope>NUCLEOTIDE SEQUENCE</scope>
</reference>
<gene>
    <name evidence="8" type="primary">CSON010707</name>
</gene>
<dbReference type="OMA" id="QGRENTM"/>
<evidence type="ECO:0000313" key="9">
    <source>
        <dbReference type="EMBL" id="SSX18791.1"/>
    </source>
</evidence>
<keyword evidence="5" id="KW-0175">Coiled coil</keyword>
<comment type="subcellular location">
    <subcellularLocation>
        <location evidence="1">Cytoplasm</location>
        <location evidence="1">Cytoskeleton</location>
        <location evidence="1">Microtubule organizing center</location>
        <location evidence="1">Centrosome</location>
        <location evidence="1">Centriole</location>
    </subcellularLocation>
</comment>
<name>A0A336K4M7_CULSO</name>
<dbReference type="AlphaFoldDB" id="A0A336K4M7"/>